<evidence type="ECO:0000256" key="2">
    <source>
        <dbReference type="ARBA" id="ARBA00034103"/>
    </source>
</evidence>
<dbReference type="Gene3D" id="2.60.40.150">
    <property type="entry name" value="C2 domain"/>
    <property type="match status" value="1"/>
</dbReference>
<dbReference type="GO" id="GO:0042734">
    <property type="term" value="C:presynaptic membrane"/>
    <property type="evidence" value="ECO:0007669"/>
    <property type="project" value="TreeGrafter"/>
</dbReference>
<dbReference type="GO" id="GO:0048791">
    <property type="term" value="P:calcium ion-regulated exocytosis of neurotransmitter"/>
    <property type="evidence" value="ECO:0007669"/>
    <property type="project" value="TreeGrafter"/>
</dbReference>
<dbReference type="GO" id="GO:0044325">
    <property type="term" value="F:transmembrane transporter binding"/>
    <property type="evidence" value="ECO:0007669"/>
    <property type="project" value="TreeGrafter"/>
</dbReference>
<dbReference type="GO" id="GO:0042391">
    <property type="term" value="P:regulation of membrane potential"/>
    <property type="evidence" value="ECO:0007669"/>
    <property type="project" value="TreeGrafter"/>
</dbReference>
<dbReference type="GO" id="GO:0031267">
    <property type="term" value="F:small GTPase binding"/>
    <property type="evidence" value="ECO:0007669"/>
    <property type="project" value="InterPro"/>
</dbReference>
<keyword evidence="1" id="KW-0770">Synapse</keyword>
<dbReference type="PANTHER" id="PTHR12157:SF21">
    <property type="entry name" value="RAB3 INTERACTING MOLECULE, ISOFORM F"/>
    <property type="match status" value="1"/>
</dbReference>
<dbReference type="InterPro" id="IPR000008">
    <property type="entry name" value="C2_dom"/>
</dbReference>
<dbReference type="PROSITE" id="PS50004">
    <property type="entry name" value="C2"/>
    <property type="match status" value="1"/>
</dbReference>
<dbReference type="Proteomes" id="UP000267606">
    <property type="component" value="Unassembled WGS sequence"/>
</dbReference>
<evidence type="ECO:0000313" key="5">
    <source>
        <dbReference type="Proteomes" id="UP000267606"/>
    </source>
</evidence>
<evidence type="ECO:0000259" key="3">
    <source>
        <dbReference type="PROSITE" id="PS50004"/>
    </source>
</evidence>
<dbReference type="SMART" id="SM00239">
    <property type="entry name" value="C2"/>
    <property type="match status" value="1"/>
</dbReference>
<dbReference type="GO" id="GO:0048788">
    <property type="term" value="C:cytoskeleton of presynaptic active zone"/>
    <property type="evidence" value="ECO:0007669"/>
    <property type="project" value="TreeGrafter"/>
</dbReference>
<sequence length="123" mass="14141">MIFSSIHLRLILAPYVKVYLLEGKQCIGKAKTRSARRTNSPIFQQHIVFSETPRKKILQITVMADYGRMERKAFLGIVQIRLDDLELGPEPIIGWYKLYYNSSLVGTEPVHKDSETSLGEMKQ</sequence>
<proteinExistence type="predicted"/>
<dbReference type="PANTHER" id="PTHR12157">
    <property type="entry name" value="REGULATING SYNAPTIC MEMBRANE EXOCYTOSIS PROTEIN"/>
    <property type="match status" value="1"/>
</dbReference>
<reference evidence="4 5" key="1">
    <citation type="submission" date="2018-11" db="EMBL/GenBank/DDBJ databases">
        <authorList>
            <consortium name="Pathogen Informatics"/>
        </authorList>
    </citation>
    <scope>NUCLEOTIDE SEQUENCE [LARGE SCALE GENOMIC DNA]</scope>
</reference>
<dbReference type="AlphaFoldDB" id="A0A3P7XY44"/>
<gene>
    <name evidence="4" type="ORF">OFLC_LOCUS8859</name>
</gene>
<dbReference type="GO" id="GO:0048167">
    <property type="term" value="P:regulation of synaptic plasticity"/>
    <property type="evidence" value="ECO:0007669"/>
    <property type="project" value="TreeGrafter"/>
</dbReference>
<evidence type="ECO:0000313" key="4">
    <source>
        <dbReference type="EMBL" id="VDO57763.1"/>
    </source>
</evidence>
<dbReference type="EMBL" id="UZAJ01010368">
    <property type="protein sequence ID" value="VDO57763.1"/>
    <property type="molecule type" value="Genomic_DNA"/>
</dbReference>
<dbReference type="GO" id="GO:0050806">
    <property type="term" value="P:positive regulation of synaptic transmission"/>
    <property type="evidence" value="ECO:0007669"/>
    <property type="project" value="TreeGrafter"/>
</dbReference>
<dbReference type="InterPro" id="IPR039032">
    <property type="entry name" value="Rim-like"/>
</dbReference>
<dbReference type="InterPro" id="IPR035892">
    <property type="entry name" value="C2_domain_sf"/>
</dbReference>
<feature type="domain" description="C2" evidence="3">
    <location>
        <begin position="1"/>
        <end position="96"/>
    </location>
</feature>
<organism evidence="4 5">
    <name type="scientific">Onchocerca flexuosa</name>
    <dbReference type="NCBI Taxonomy" id="387005"/>
    <lineage>
        <taxon>Eukaryota</taxon>
        <taxon>Metazoa</taxon>
        <taxon>Ecdysozoa</taxon>
        <taxon>Nematoda</taxon>
        <taxon>Chromadorea</taxon>
        <taxon>Rhabditida</taxon>
        <taxon>Spirurina</taxon>
        <taxon>Spiruromorpha</taxon>
        <taxon>Filarioidea</taxon>
        <taxon>Onchocercidae</taxon>
        <taxon>Onchocerca</taxon>
    </lineage>
</organism>
<evidence type="ECO:0000256" key="1">
    <source>
        <dbReference type="ARBA" id="ARBA00023018"/>
    </source>
</evidence>
<accession>A0A3P7XY44</accession>
<dbReference type="SUPFAM" id="SSF49562">
    <property type="entry name" value="C2 domain (Calcium/lipid-binding domain, CaLB)"/>
    <property type="match status" value="1"/>
</dbReference>
<keyword evidence="5" id="KW-1185">Reference proteome</keyword>
<protein>
    <recommendedName>
        <fullName evidence="3">C2 domain-containing protein</fullName>
    </recommendedName>
</protein>
<name>A0A3P7XY44_9BILA</name>
<dbReference type="Pfam" id="PF00168">
    <property type="entry name" value="C2"/>
    <property type="match status" value="1"/>
</dbReference>
<comment type="subcellular location">
    <subcellularLocation>
        <location evidence="2">Synapse</location>
    </subcellularLocation>
</comment>